<evidence type="ECO:0000313" key="3">
    <source>
        <dbReference type="EMBL" id="CAE0404149.1"/>
    </source>
</evidence>
<gene>
    <name evidence="3" type="ORF">ACOF00016_LOCUS2318</name>
</gene>
<protein>
    <recommendedName>
        <fullName evidence="4">Transmembrane protein</fullName>
    </recommendedName>
</protein>
<feature type="transmembrane region" description="Helical" evidence="2">
    <location>
        <begin position="828"/>
        <end position="848"/>
    </location>
</feature>
<dbReference type="AlphaFoldDB" id="A0A7S3KYX4"/>
<reference evidence="3" key="1">
    <citation type="submission" date="2021-01" db="EMBL/GenBank/DDBJ databases">
        <authorList>
            <person name="Corre E."/>
            <person name="Pelletier E."/>
            <person name="Niang G."/>
            <person name="Scheremetjew M."/>
            <person name="Finn R."/>
            <person name="Kale V."/>
            <person name="Holt S."/>
            <person name="Cochrane G."/>
            <person name="Meng A."/>
            <person name="Brown T."/>
            <person name="Cohen L."/>
        </authorList>
    </citation>
    <scope>NUCLEOTIDE SEQUENCE</scope>
    <source>
        <strain evidence="3">CCMP127</strain>
    </source>
</reference>
<evidence type="ECO:0000256" key="1">
    <source>
        <dbReference type="SAM" id="MobiDB-lite"/>
    </source>
</evidence>
<feature type="transmembrane region" description="Helical" evidence="2">
    <location>
        <begin position="341"/>
        <end position="359"/>
    </location>
</feature>
<feature type="transmembrane region" description="Helical" evidence="2">
    <location>
        <begin position="786"/>
        <end position="807"/>
    </location>
</feature>
<feature type="transmembrane region" description="Helical" evidence="2">
    <location>
        <begin position="394"/>
        <end position="415"/>
    </location>
</feature>
<organism evidence="3">
    <name type="scientific">Amphora coffeiformis</name>
    <dbReference type="NCBI Taxonomy" id="265554"/>
    <lineage>
        <taxon>Eukaryota</taxon>
        <taxon>Sar</taxon>
        <taxon>Stramenopiles</taxon>
        <taxon>Ochrophyta</taxon>
        <taxon>Bacillariophyta</taxon>
        <taxon>Bacillariophyceae</taxon>
        <taxon>Bacillariophycidae</taxon>
        <taxon>Thalassiophysales</taxon>
        <taxon>Catenulaceae</taxon>
        <taxon>Amphora</taxon>
    </lineage>
</organism>
<feature type="transmembrane region" description="Helical" evidence="2">
    <location>
        <begin position="582"/>
        <end position="603"/>
    </location>
</feature>
<feature type="region of interest" description="Disordered" evidence="1">
    <location>
        <begin position="1023"/>
        <end position="1068"/>
    </location>
</feature>
<feature type="transmembrane region" description="Helical" evidence="2">
    <location>
        <begin position="747"/>
        <end position="780"/>
    </location>
</feature>
<sequence>MVAFDRPVGAPADTAELNYVCALHQTTCDNSRPSASISAVDIQCFLTSRYGLQVSIDVITRVILQSLAWTPSTINTSNNTTKAIDEHQQGVIVEDETEQMDQMELLTILLIPCLCKAQRMATGRPLPQHVREPAASVLPMVCQIIQDDVHFLQEGGSGGAHRNQSKHKHGAPPPRLTAAWIQSVLRAYGEEDLAADDDLVTAMLQLVSGAGSTQVRARHEYFTPRAFGQALTADVLHKYDPADETRYSTAWQDAVDALTLREHFQSLTSSQSHNNNSIDLHCNPQQLDVTVLDTTARSEDEELSSPLPNNSNSNNNNVSFRRVFTAPSIDLTAETYRSKSLLVVLFIGVMLNYIAYIASTGVRAYDAMYCDELIRGDSWISNAGALACATGNSVLWWSLTFLGLSVYGIILGGLGSLGNSPDNTRPFLPLAGAVFAFLAILLPIVSAETKDEGTLATGPRFLRILAIFPLLYVLVMHLLHFTSSSMDSQCEATLILQPLQDEQNLKSATHFKINRLVDNALAIHDSTDAASEQIVMSRFGHALHAFSKFHETERVGGFFWTWEQIWDGSINRQEGVWYSARFLAANVAQYVVALGVLVGGSLLTQASRDGLDLDTVAKWLYQVLDSVLVAEEGEDTTGLTCSQISSKDASEFLTDVCPSWPECNTNRNVELLCGLLDMKMLAEALLPSEEYMLTVPVALGAIAAFLTAFLLALSYLPSVTSTTLKLRSGVLPTLNSSKIITYKKDQVMVTLLFGSIFWSCMVASALVGFIIFCILFFFLYERTSFYAQKFFVIIIGALLAVLFRTLIMNLGRQKYFQAFYRTRPASANLYFLALEWANFALTVAFALIRFTKLLAVATLSVGRIDTHILSEDVTFLGPIDMDNAPTMHTRDILIHEAHRHPYIEALGSFYLTKLRYGNKYCTRAGSTWRLIFVYALMPWMQKHRIAGQLEDNKQDVEGGDSSVSVSTFSKARPSRLVAQTNDDLHDENERLRKELTRLRVLMTARHGKNTAETDSLSMYFNDAQKRMALKQNEKDKDDRSRDSKKKKKKVKKDPSPSNNTSGMPAISE</sequence>
<name>A0A7S3KYX4_9STRA</name>
<dbReference type="EMBL" id="HBIM01002651">
    <property type="protein sequence ID" value="CAE0404149.1"/>
    <property type="molecule type" value="Transcribed_RNA"/>
</dbReference>
<evidence type="ECO:0000256" key="2">
    <source>
        <dbReference type="SAM" id="Phobius"/>
    </source>
</evidence>
<keyword evidence="2" id="KW-0812">Transmembrane</keyword>
<evidence type="ECO:0008006" key="4">
    <source>
        <dbReference type="Google" id="ProtNLM"/>
    </source>
</evidence>
<accession>A0A7S3KYX4</accession>
<feature type="transmembrane region" description="Helical" evidence="2">
    <location>
        <begin position="691"/>
        <end position="716"/>
    </location>
</feature>
<proteinExistence type="predicted"/>
<feature type="transmembrane region" description="Helical" evidence="2">
    <location>
        <begin position="461"/>
        <end position="479"/>
    </location>
</feature>
<feature type="region of interest" description="Disordered" evidence="1">
    <location>
        <begin position="951"/>
        <end position="988"/>
    </location>
</feature>
<feature type="compositionally biased region" description="Basic residues" evidence="1">
    <location>
        <begin position="1042"/>
        <end position="1051"/>
    </location>
</feature>
<keyword evidence="2" id="KW-1133">Transmembrane helix</keyword>
<feature type="compositionally biased region" description="Basic and acidic residues" evidence="1">
    <location>
        <begin position="1031"/>
        <end position="1041"/>
    </location>
</feature>
<feature type="transmembrane region" description="Helical" evidence="2">
    <location>
        <begin position="427"/>
        <end position="446"/>
    </location>
</feature>
<keyword evidence="2" id="KW-0472">Membrane</keyword>